<dbReference type="GO" id="GO:0016740">
    <property type="term" value="F:transferase activity"/>
    <property type="evidence" value="ECO:0007669"/>
    <property type="project" value="UniProtKB-KW"/>
</dbReference>
<comment type="caution">
    <text evidence="2">The sequence shown here is derived from an EMBL/GenBank/DDBJ whole genome shotgun (WGS) entry which is preliminary data.</text>
</comment>
<evidence type="ECO:0000313" key="2">
    <source>
        <dbReference type="EMBL" id="KAL2502019.1"/>
    </source>
</evidence>
<sequence>MKGVLSLICRPQKHSLSVHRGILEWKSLLLKFTLSIMRFPEPSSVALAVDSPPISEGYVYITCNDAEVDFIHARKLQNVGYEGRFSSIFAVQVTKLADGIFISCAVNHAITYGTSFWNFFNTFAEVSRGVNRISMTSNYCRDSVLISPTVLKLPAGDPKVSFSGDAPLREIIFSFSRESIQKLKLIGGF</sequence>
<organism evidence="2 3">
    <name type="scientific">Forsythia ovata</name>
    <dbReference type="NCBI Taxonomy" id="205694"/>
    <lineage>
        <taxon>Eukaryota</taxon>
        <taxon>Viridiplantae</taxon>
        <taxon>Streptophyta</taxon>
        <taxon>Embryophyta</taxon>
        <taxon>Tracheophyta</taxon>
        <taxon>Spermatophyta</taxon>
        <taxon>Magnoliopsida</taxon>
        <taxon>eudicotyledons</taxon>
        <taxon>Gunneridae</taxon>
        <taxon>Pentapetalae</taxon>
        <taxon>asterids</taxon>
        <taxon>lamiids</taxon>
        <taxon>Lamiales</taxon>
        <taxon>Oleaceae</taxon>
        <taxon>Forsythieae</taxon>
        <taxon>Forsythia</taxon>
    </lineage>
</organism>
<gene>
    <name evidence="2" type="ORF">Fot_35867</name>
</gene>
<dbReference type="Gene3D" id="3.30.559.10">
    <property type="entry name" value="Chloramphenicol acetyltransferase-like domain"/>
    <property type="match status" value="1"/>
</dbReference>
<dbReference type="InterPro" id="IPR023213">
    <property type="entry name" value="CAT-like_dom_sf"/>
</dbReference>
<accession>A0ABD1SP77</accession>
<keyword evidence="1" id="KW-0808">Transferase</keyword>
<evidence type="ECO:0000313" key="3">
    <source>
        <dbReference type="Proteomes" id="UP001604277"/>
    </source>
</evidence>
<dbReference type="Proteomes" id="UP001604277">
    <property type="component" value="Unassembled WGS sequence"/>
</dbReference>
<dbReference type="Pfam" id="PF02458">
    <property type="entry name" value="Transferase"/>
    <property type="match status" value="1"/>
</dbReference>
<evidence type="ECO:0000256" key="1">
    <source>
        <dbReference type="ARBA" id="ARBA00022679"/>
    </source>
</evidence>
<dbReference type="PANTHER" id="PTHR31896:SF64">
    <property type="entry name" value="TRICHOTHECENE 3-O-ACETYLTRANSFERASE"/>
    <property type="match status" value="1"/>
</dbReference>
<name>A0ABD1SP77_9LAMI</name>
<protein>
    <submittedName>
        <fullName evidence="2">Acetyltransferase-like</fullName>
    </submittedName>
</protein>
<dbReference type="EMBL" id="JBFOLJ010000010">
    <property type="protein sequence ID" value="KAL2502019.1"/>
    <property type="molecule type" value="Genomic_DNA"/>
</dbReference>
<dbReference type="AlphaFoldDB" id="A0ABD1SP77"/>
<proteinExistence type="predicted"/>
<keyword evidence="3" id="KW-1185">Reference proteome</keyword>
<dbReference type="InterPro" id="IPR051283">
    <property type="entry name" value="Sec_Metabolite_Acyltrans"/>
</dbReference>
<reference evidence="3" key="1">
    <citation type="submission" date="2024-07" db="EMBL/GenBank/DDBJ databases">
        <title>Two chromosome-level genome assemblies of Korean endemic species Abeliophyllum distichum and Forsythia ovata (Oleaceae).</title>
        <authorList>
            <person name="Jang H."/>
        </authorList>
    </citation>
    <scope>NUCLEOTIDE SEQUENCE [LARGE SCALE GENOMIC DNA]</scope>
</reference>
<dbReference type="PANTHER" id="PTHR31896">
    <property type="entry name" value="FAMILY REGULATORY PROTEIN, PUTATIVE (AFU_ORTHOLOGUE AFUA_3G14730)-RELATED"/>
    <property type="match status" value="1"/>
</dbReference>